<dbReference type="Proteomes" id="UP000499080">
    <property type="component" value="Unassembled WGS sequence"/>
</dbReference>
<feature type="compositionally biased region" description="Basic and acidic residues" evidence="1">
    <location>
        <begin position="1"/>
        <end position="10"/>
    </location>
</feature>
<dbReference type="AlphaFoldDB" id="A0A4Y2K0H8"/>
<sequence>MTRTKAERRCPLQTSKPHHREQYLTSTDLKPVIHDHSSPSKSDLSMPKPIVNEKTDRTWLVVEGQKSTPFPFPSLHANSNGRCRSVNAEIIREDLLNETSLEPVNLRSQGWDSANRPFYFLLCKGAELQRAVHRGDVIGSGRICTV</sequence>
<organism evidence="2 3">
    <name type="scientific">Araneus ventricosus</name>
    <name type="common">Orbweaver spider</name>
    <name type="synonym">Epeira ventricosa</name>
    <dbReference type="NCBI Taxonomy" id="182803"/>
    <lineage>
        <taxon>Eukaryota</taxon>
        <taxon>Metazoa</taxon>
        <taxon>Ecdysozoa</taxon>
        <taxon>Arthropoda</taxon>
        <taxon>Chelicerata</taxon>
        <taxon>Arachnida</taxon>
        <taxon>Araneae</taxon>
        <taxon>Araneomorphae</taxon>
        <taxon>Entelegynae</taxon>
        <taxon>Araneoidea</taxon>
        <taxon>Araneidae</taxon>
        <taxon>Araneus</taxon>
    </lineage>
</organism>
<feature type="region of interest" description="Disordered" evidence="1">
    <location>
        <begin position="1"/>
        <end position="23"/>
    </location>
</feature>
<name>A0A4Y2K0H8_ARAVE</name>
<reference evidence="2 3" key="1">
    <citation type="journal article" date="2019" name="Sci. Rep.">
        <title>Orb-weaving spider Araneus ventricosus genome elucidates the spidroin gene catalogue.</title>
        <authorList>
            <person name="Kono N."/>
            <person name="Nakamura H."/>
            <person name="Ohtoshi R."/>
            <person name="Moran D.A.P."/>
            <person name="Shinohara A."/>
            <person name="Yoshida Y."/>
            <person name="Fujiwara M."/>
            <person name="Mori M."/>
            <person name="Tomita M."/>
            <person name="Arakawa K."/>
        </authorList>
    </citation>
    <scope>NUCLEOTIDE SEQUENCE [LARGE SCALE GENOMIC DNA]</scope>
</reference>
<protein>
    <submittedName>
        <fullName evidence="2">Uncharacterized protein</fullName>
    </submittedName>
</protein>
<accession>A0A4Y2K0H8</accession>
<gene>
    <name evidence="2" type="ORF">AVEN_256433_1</name>
</gene>
<evidence type="ECO:0000256" key="1">
    <source>
        <dbReference type="SAM" id="MobiDB-lite"/>
    </source>
</evidence>
<keyword evidence="3" id="KW-1185">Reference proteome</keyword>
<comment type="caution">
    <text evidence="2">The sequence shown here is derived from an EMBL/GenBank/DDBJ whole genome shotgun (WGS) entry which is preliminary data.</text>
</comment>
<evidence type="ECO:0000313" key="2">
    <source>
        <dbReference type="EMBL" id="GBM95637.1"/>
    </source>
</evidence>
<proteinExistence type="predicted"/>
<dbReference type="EMBL" id="BGPR01004074">
    <property type="protein sequence ID" value="GBM95637.1"/>
    <property type="molecule type" value="Genomic_DNA"/>
</dbReference>
<evidence type="ECO:0000313" key="3">
    <source>
        <dbReference type="Proteomes" id="UP000499080"/>
    </source>
</evidence>